<sequence>MKKIILIICMFCAFAAVRMQGHPLDSISTKRLLRIAHNCKYGINTSVDLEKAAYIYKYLARKKHIVGMRELGLMYIKGEGVKRSVMSARRLLNEAAACGDKRAMCELGRMYQFGDGVGRNLTIAYACYKEAADRGSAQGCYGAGYLTYKGMGVRQDYAKAVELLEKGSGKNHPGCSFLLGTYYAHGYDTVPDYKKAEKYFERAVKNGHGWTVDLTKNNVLDSIKAQNASGKTEWKRISSSYRSARRMKAMCKTARRDSIAGTWSGKIYTYDWSGKQILKEEDLSMYISLDDSLLSVRWMSGDDVRAVFVSDRRVGNSWSRRRITDEEKLLKWVISNMSFEFSPDNTMYTRISTAKTSTREKRKPMVAIMKRDFATTSIDNVLSVDAPKVTPMPITDDRFTVNITARKQCMVKMSIYSVSGARLADCGSHHLSEGANNITVNVPLAKGQYILSIDGEGMHESVNIIHL</sequence>
<dbReference type="PANTHER" id="PTHR11102">
    <property type="entry name" value="SEL-1-LIKE PROTEIN"/>
    <property type="match status" value="1"/>
</dbReference>
<dbReference type="SMART" id="SM00671">
    <property type="entry name" value="SEL1"/>
    <property type="match status" value="5"/>
</dbReference>
<dbReference type="Gene3D" id="1.25.40.10">
    <property type="entry name" value="Tetratricopeptide repeat domain"/>
    <property type="match status" value="1"/>
</dbReference>
<keyword evidence="3" id="KW-1185">Reference proteome</keyword>
<dbReference type="InterPro" id="IPR006597">
    <property type="entry name" value="Sel1-like"/>
</dbReference>
<dbReference type="InterPro" id="IPR011990">
    <property type="entry name" value="TPR-like_helical_dom_sf"/>
</dbReference>
<reference evidence="2 3" key="1">
    <citation type="submission" date="2020-05" db="EMBL/GenBank/DDBJ databases">
        <title>Distinct polysaccharide utilization as determinants for interspecies competition between intestinal Prevotella spp.</title>
        <authorList>
            <person name="Galvez E.J.C."/>
            <person name="Iljazovic A."/>
            <person name="Strowig T."/>
        </authorList>
    </citation>
    <scope>NUCLEOTIDE SEQUENCE [LARGE SCALE GENOMIC DNA]</scope>
    <source>
        <strain evidence="2 3">PCHR</strain>
    </source>
</reference>
<name>A0ABX2B453_9BACT</name>
<keyword evidence="1" id="KW-0732">Signal</keyword>
<protein>
    <submittedName>
        <fullName evidence="2">Sel1 repeat family protein</fullName>
    </submittedName>
</protein>
<dbReference type="EMBL" id="JABKKJ010000025">
    <property type="protein sequence ID" value="NPE26016.1"/>
    <property type="molecule type" value="Genomic_DNA"/>
</dbReference>
<evidence type="ECO:0000256" key="1">
    <source>
        <dbReference type="SAM" id="SignalP"/>
    </source>
</evidence>
<evidence type="ECO:0000313" key="2">
    <source>
        <dbReference type="EMBL" id="NPE26016.1"/>
    </source>
</evidence>
<proteinExistence type="predicted"/>
<dbReference type="RefSeq" id="WP_172345485.1">
    <property type="nucleotide sequence ID" value="NZ_CASYYZ010000032.1"/>
</dbReference>
<dbReference type="PANTHER" id="PTHR11102:SF160">
    <property type="entry name" value="ERAD-ASSOCIATED E3 UBIQUITIN-PROTEIN LIGASE COMPONENT HRD3"/>
    <property type="match status" value="1"/>
</dbReference>
<feature type="chain" id="PRO_5046285453" evidence="1">
    <location>
        <begin position="16"/>
        <end position="467"/>
    </location>
</feature>
<dbReference type="InterPro" id="IPR050767">
    <property type="entry name" value="Sel1_AlgK"/>
</dbReference>
<evidence type="ECO:0000313" key="3">
    <source>
        <dbReference type="Proteomes" id="UP000820977"/>
    </source>
</evidence>
<dbReference type="Pfam" id="PF08238">
    <property type="entry name" value="Sel1"/>
    <property type="match status" value="5"/>
</dbReference>
<feature type="signal peptide" evidence="1">
    <location>
        <begin position="1"/>
        <end position="15"/>
    </location>
</feature>
<comment type="caution">
    <text evidence="2">The sequence shown here is derived from an EMBL/GenBank/DDBJ whole genome shotgun (WGS) entry which is preliminary data.</text>
</comment>
<gene>
    <name evidence="2" type="ORF">HPS54_10935</name>
</gene>
<accession>A0ABX2B453</accession>
<dbReference type="Proteomes" id="UP000820977">
    <property type="component" value="Unassembled WGS sequence"/>
</dbReference>
<dbReference type="SUPFAM" id="SSF81901">
    <property type="entry name" value="HCP-like"/>
    <property type="match status" value="1"/>
</dbReference>
<organism evidence="2 3">
    <name type="scientific">Xylanibacter caecicola</name>
    <dbReference type="NCBI Taxonomy" id="2736294"/>
    <lineage>
        <taxon>Bacteria</taxon>
        <taxon>Pseudomonadati</taxon>
        <taxon>Bacteroidota</taxon>
        <taxon>Bacteroidia</taxon>
        <taxon>Bacteroidales</taxon>
        <taxon>Prevotellaceae</taxon>
        <taxon>Xylanibacter</taxon>
    </lineage>
</organism>